<sequence length="1253" mass="141585">MIPPSTHVDTTPIPIDASTIPPSPDITPASPYYTPASPDYSPASDTESDSSEDLSSDHIPPLLAILPFLSLTDDSSDCDILDTPPSSTHGTPFTETTLSTQRSPTASDDFLRDSSSSSSSETSLDSSAGALSDSASSRSSSNHSLLAPSSGIIPSHHLCSLVLSIPRSSATISARPSHDSSSVSPSRKRSRSPVISISLSSPIPGALSYTCADHLPSPKSIRSSKSATDLEVGTDVRGPVKVRVNRVTHPVRADDILVCCRLKIHLFGRSKLIKEHGVKHGEEEAAVKVTYETLGDLVQRFHDHTVKIPDHRIQAIEGIQRDQGHRIIATGQQSTNMLEWIRELEQDNMRLRDMMDVASQRVTRSQHRELHVQRETMPNTRSGASRTSEEVNEQIDRRLAGGLGARDAARNLEPLMGNEGNGNGENGNGDNRNRGNGNGNGVGNGYNFGGFMPARAMVPNEEDKVERFVGGHNVARAYTTGNNEKKGYVGSLPYCNKCKMNHARPCTMRCRNCKRVGHMTKDCKVTVTPNTQRDPVRNQPGIVCYEFETRIGTRLETKLEAMKLQRRLTPLEEEEQTPIPTLSRRIYKTKFLTLGSFGFVCQKKDGSFRMCIDYCELNKLTVKNRYPLSRIDDMFDQLQGLRVYFKIDLRSSYHQLRVREEDIPNTVFRTRYGHYQFHVIHVIDIKGIHVDLVKIESIKDWASPKTPIEIRQVLGLAGYYRRFIEGFSKIARPMTKLTQKSVKFDWGEKEEAAFQLLKQKLCSALILALPEGSENFVVYCDASHKGSGVVLMQKEKVIAYASLQLKVHEKNYTTHDLELGAVVLALKMWRHYLYGTKCVVFTDHKSLQHILDQNELNMRQRRWLELLRDYDYEMRYHLGKVNVVADALNRKERSKPLRVRALVMTIGLNLSKHILSAQSKARKEENFINEDLHGMINKLEPNTNRTLCLNNQSWILHFGDLRALIMHESHKSNKCLTCAKVKVEYQKPSVLLVQSKIPQWKCENITMDFVTKLPKMATGQDKIWVIVDHLTKSAYFLPMREDDTIEKLTRQYLKEVVSRHGVPLLIISDCDGRFTSYFLKSLNKALGTRLDMSIAYHPQTNGQSERTIQTLEDMLRACVLNFGKGWDKNLPVDHLSAGMKLEIVSSLSQRSSMRPLRRSFKLKAISKPPVIIRRVMLTVHNAFHVSNLKKCLADETLAIPLDEIQVDEKLQFIEEPVEIMDREVKCLKQSRIPIVKVCWNSRRGHKLTWERKD</sequence>
<evidence type="ECO:0000313" key="11">
    <source>
        <dbReference type="EMBL" id="GEU64655.1"/>
    </source>
</evidence>
<feature type="region of interest" description="Disordered" evidence="8">
    <location>
        <begin position="1"/>
        <end position="58"/>
    </location>
</feature>
<dbReference type="Gene3D" id="3.30.420.10">
    <property type="entry name" value="Ribonuclease H-like superfamily/Ribonuclease H"/>
    <property type="match status" value="1"/>
</dbReference>
<keyword evidence="7" id="KW-0862">Zinc</keyword>
<accession>A0A6L2LWW6</accession>
<evidence type="ECO:0000256" key="1">
    <source>
        <dbReference type="ARBA" id="ARBA00022679"/>
    </source>
</evidence>
<feature type="compositionally biased region" description="Low complexity" evidence="8">
    <location>
        <begin position="173"/>
        <end position="185"/>
    </location>
</feature>
<dbReference type="SUPFAM" id="SSF56672">
    <property type="entry name" value="DNA/RNA polymerases"/>
    <property type="match status" value="1"/>
</dbReference>
<dbReference type="InterPro" id="IPR036397">
    <property type="entry name" value="RNaseH_sf"/>
</dbReference>
<name>A0A6L2LWW6_TANCI</name>
<gene>
    <name evidence="11" type="ORF">Tci_036633</name>
</gene>
<evidence type="ECO:0000256" key="2">
    <source>
        <dbReference type="ARBA" id="ARBA00022695"/>
    </source>
</evidence>
<evidence type="ECO:0000256" key="3">
    <source>
        <dbReference type="ARBA" id="ARBA00022722"/>
    </source>
</evidence>
<feature type="region of interest" description="Disordered" evidence="8">
    <location>
        <begin position="77"/>
        <end position="145"/>
    </location>
</feature>
<feature type="region of interest" description="Disordered" evidence="8">
    <location>
        <begin position="413"/>
        <end position="441"/>
    </location>
</feature>
<keyword evidence="2" id="KW-0548">Nucleotidyltransferase</keyword>
<dbReference type="GO" id="GO:0003676">
    <property type="term" value="F:nucleic acid binding"/>
    <property type="evidence" value="ECO:0007669"/>
    <property type="project" value="InterPro"/>
</dbReference>
<dbReference type="EMBL" id="BKCJ010005059">
    <property type="protein sequence ID" value="GEU64655.1"/>
    <property type="molecule type" value="Genomic_DNA"/>
</dbReference>
<dbReference type="AlphaFoldDB" id="A0A6L2LWW6"/>
<dbReference type="Pfam" id="PF17917">
    <property type="entry name" value="RT_RNaseH"/>
    <property type="match status" value="1"/>
</dbReference>
<dbReference type="Pfam" id="PF00078">
    <property type="entry name" value="RVT_1"/>
    <property type="match status" value="1"/>
</dbReference>
<dbReference type="InterPro" id="IPR043128">
    <property type="entry name" value="Rev_trsase/Diguanyl_cyclase"/>
</dbReference>
<evidence type="ECO:0000259" key="9">
    <source>
        <dbReference type="PROSITE" id="PS50158"/>
    </source>
</evidence>
<keyword evidence="7" id="KW-0863">Zinc-finger</keyword>
<dbReference type="SUPFAM" id="SSF53098">
    <property type="entry name" value="Ribonuclease H-like"/>
    <property type="match status" value="1"/>
</dbReference>
<evidence type="ECO:0000256" key="8">
    <source>
        <dbReference type="SAM" id="MobiDB-lite"/>
    </source>
</evidence>
<dbReference type="InterPro" id="IPR043502">
    <property type="entry name" value="DNA/RNA_pol_sf"/>
</dbReference>
<dbReference type="FunFam" id="3.10.20.370:FF:000001">
    <property type="entry name" value="Retrovirus-related Pol polyprotein from transposon 17.6-like protein"/>
    <property type="match status" value="1"/>
</dbReference>
<feature type="domain" description="CCHC-type" evidence="9">
    <location>
        <begin position="509"/>
        <end position="524"/>
    </location>
</feature>
<dbReference type="GO" id="GO:0008270">
    <property type="term" value="F:zinc ion binding"/>
    <property type="evidence" value="ECO:0007669"/>
    <property type="project" value="UniProtKB-KW"/>
</dbReference>
<dbReference type="FunFam" id="3.30.70.270:FF:000020">
    <property type="entry name" value="Transposon Tf2-6 polyprotein-like Protein"/>
    <property type="match status" value="1"/>
</dbReference>
<dbReference type="PROSITE" id="PS50994">
    <property type="entry name" value="INTEGRASE"/>
    <property type="match status" value="1"/>
</dbReference>
<dbReference type="InterPro" id="IPR000477">
    <property type="entry name" value="RT_dom"/>
</dbReference>
<proteinExistence type="predicted"/>
<dbReference type="GO" id="GO:0016787">
    <property type="term" value="F:hydrolase activity"/>
    <property type="evidence" value="ECO:0007669"/>
    <property type="project" value="UniProtKB-KW"/>
</dbReference>
<feature type="compositionally biased region" description="Polar residues" evidence="8">
    <location>
        <begin position="84"/>
        <end position="106"/>
    </location>
</feature>
<dbReference type="PANTHER" id="PTHR37984">
    <property type="entry name" value="PROTEIN CBG26694"/>
    <property type="match status" value="1"/>
</dbReference>
<dbReference type="InterPro" id="IPR012337">
    <property type="entry name" value="RNaseH-like_sf"/>
</dbReference>
<keyword evidence="5" id="KW-0378">Hydrolase</keyword>
<feature type="domain" description="Integrase catalytic" evidence="10">
    <location>
        <begin position="994"/>
        <end position="1163"/>
    </location>
</feature>
<keyword evidence="4" id="KW-0255">Endonuclease</keyword>
<keyword evidence="3" id="KW-0540">Nuclease</keyword>
<feature type="region of interest" description="Disordered" evidence="8">
    <location>
        <begin position="171"/>
        <end position="197"/>
    </location>
</feature>
<protein>
    <submittedName>
        <fullName evidence="11">Putative reverse transcriptase domain-containing protein</fullName>
    </submittedName>
</protein>
<dbReference type="PROSITE" id="PS50158">
    <property type="entry name" value="ZF_CCHC"/>
    <property type="match status" value="1"/>
</dbReference>
<dbReference type="GO" id="GO:0015074">
    <property type="term" value="P:DNA integration"/>
    <property type="evidence" value="ECO:0007669"/>
    <property type="project" value="InterPro"/>
</dbReference>
<dbReference type="CDD" id="cd01647">
    <property type="entry name" value="RT_LTR"/>
    <property type="match status" value="1"/>
</dbReference>
<evidence type="ECO:0000256" key="7">
    <source>
        <dbReference type="PROSITE-ProRule" id="PRU00047"/>
    </source>
</evidence>
<dbReference type="GO" id="GO:0003964">
    <property type="term" value="F:RNA-directed DNA polymerase activity"/>
    <property type="evidence" value="ECO:0007669"/>
    <property type="project" value="UniProtKB-KW"/>
</dbReference>
<evidence type="ECO:0000256" key="5">
    <source>
        <dbReference type="ARBA" id="ARBA00022801"/>
    </source>
</evidence>
<feature type="compositionally biased region" description="Polar residues" evidence="8">
    <location>
        <begin position="376"/>
        <end position="386"/>
    </location>
</feature>
<dbReference type="PANTHER" id="PTHR37984:SF5">
    <property type="entry name" value="PROTEIN NYNRIN-LIKE"/>
    <property type="match status" value="1"/>
</dbReference>
<comment type="caution">
    <text evidence="11">The sequence shown here is derived from an EMBL/GenBank/DDBJ whole genome shotgun (WGS) entry which is preliminary data.</text>
</comment>
<dbReference type="InterPro" id="IPR001878">
    <property type="entry name" value="Znf_CCHC"/>
</dbReference>
<keyword evidence="1" id="KW-0808">Transferase</keyword>
<keyword evidence="6 11" id="KW-0695">RNA-directed DNA polymerase</keyword>
<evidence type="ECO:0000259" key="10">
    <source>
        <dbReference type="PROSITE" id="PS50994"/>
    </source>
</evidence>
<dbReference type="InterPro" id="IPR001584">
    <property type="entry name" value="Integrase_cat-core"/>
</dbReference>
<dbReference type="InterPro" id="IPR041373">
    <property type="entry name" value="RT_RNaseH"/>
</dbReference>
<evidence type="ECO:0000256" key="6">
    <source>
        <dbReference type="ARBA" id="ARBA00022918"/>
    </source>
</evidence>
<dbReference type="InterPro" id="IPR050951">
    <property type="entry name" value="Retrovirus_Pol_polyprotein"/>
</dbReference>
<reference evidence="11" key="1">
    <citation type="journal article" date="2019" name="Sci. Rep.">
        <title>Draft genome of Tanacetum cinerariifolium, the natural source of mosquito coil.</title>
        <authorList>
            <person name="Yamashiro T."/>
            <person name="Shiraishi A."/>
            <person name="Satake H."/>
            <person name="Nakayama K."/>
        </authorList>
    </citation>
    <scope>NUCLEOTIDE SEQUENCE</scope>
</reference>
<dbReference type="Gene3D" id="3.30.70.270">
    <property type="match status" value="2"/>
</dbReference>
<dbReference type="CDD" id="cd09274">
    <property type="entry name" value="RNase_HI_RT_Ty3"/>
    <property type="match status" value="1"/>
</dbReference>
<dbReference type="Gene3D" id="3.10.10.10">
    <property type="entry name" value="HIV Type 1 Reverse Transcriptase, subunit A, domain 1"/>
    <property type="match status" value="1"/>
</dbReference>
<dbReference type="GO" id="GO:0004519">
    <property type="term" value="F:endonuclease activity"/>
    <property type="evidence" value="ECO:0007669"/>
    <property type="project" value="UniProtKB-KW"/>
</dbReference>
<evidence type="ECO:0000256" key="4">
    <source>
        <dbReference type="ARBA" id="ARBA00022759"/>
    </source>
</evidence>
<organism evidence="11">
    <name type="scientific">Tanacetum cinerariifolium</name>
    <name type="common">Dalmatian daisy</name>
    <name type="synonym">Chrysanthemum cinerariifolium</name>
    <dbReference type="NCBI Taxonomy" id="118510"/>
    <lineage>
        <taxon>Eukaryota</taxon>
        <taxon>Viridiplantae</taxon>
        <taxon>Streptophyta</taxon>
        <taxon>Embryophyta</taxon>
        <taxon>Tracheophyta</taxon>
        <taxon>Spermatophyta</taxon>
        <taxon>Magnoliopsida</taxon>
        <taxon>eudicotyledons</taxon>
        <taxon>Gunneridae</taxon>
        <taxon>Pentapetalae</taxon>
        <taxon>asterids</taxon>
        <taxon>campanulids</taxon>
        <taxon>Asterales</taxon>
        <taxon>Asteraceae</taxon>
        <taxon>Asteroideae</taxon>
        <taxon>Anthemideae</taxon>
        <taxon>Anthemidinae</taxon>
        <taxon>Tanacetum</taxon>
    </lineage>
</organism>
<feature type="region of interest" description="Disordered" evidence="8">
    <location>
        <begin position="362"/>
        <end position="392"/>
    </location>
</feature>
<feature type="compositionally biased region" description="Low complexity" evidence="8">
    <location>
        <begin position="113"/>
        <end position="145"/>
    </location>
</feature>
<keyword evidence="7" id="KW-0479">Metal-binding</keyword>